<feature type="compositionally biased region" description="Polar residues" evidence="1">
    <location>
        <begin position="121"/>
        <end position="136"/>
    </location>
</feature>
<reference evidence="2" key="1">
    <citation type="journal article" date="2023" name="Mol. Phylogenet. Evol.">
        <title>Genome-scale phylogeny and comparative genomics of the fungal order Sordariales.</title>
        <authorList>
            <person name="Hensen N."/>
            <person name="Bonometti L."/>
            <person name="Westerberg I."/>
            <person name="Brannstrom I.O."/>
            <person name="Guillou S."/>
            <person name="Cros-Aarteil S."/>
            <person name="Calhoun S."/>
            <person name="Haridas S."/>
            <person name="Kuo A."/>
            <person name="Mondo S."/>
            <person name="Pangilinan J."/>
            <person name="Riley R."/>
            <person name="LaButti K."/>
            <person name="Andreopoulos B."/>
            <person name="Lipzen A."/>
            <person name="Chen C."/>
            <person name="Yan M."/>
            <person name="Daum C."/>
            <person name="Ng V."/>
            <person name="Clum A."/>
            <person name="Steindorff A."/>
            <person name="Ohm R.A."/>
            <person name="Martin F."/>
            <person name="Silar P."/>
            <person name="Natvig D.O."/>
            <person name="Lalanne C."/>
            <person name="Gautier V."/>
            <person name="Ament-Velasquez S.L."/>
            <person name="Kruys A."/>
            <person name="Hutchinson M.I."/>
            <person name="Powell A.J."/>
            <person name="Barry K."/>
            <person name="Miller A.N."/>
            <person name="Grigoriev I.V."/>
            <person name="Debuchy R."/>
            <person name="Gladieux P."/>
            <person name="Hiltunen Thoren M."/>
            <person name="Johannesson H."/>
        </authorList>
    </citation>
    <scope>NUCLEOTIDE SEQUENCE</scope>
    <source>
        <strain evidence="2">CBS 955.72</strain>
    </source>
</reference>
<name>A0AAJ0HWG6_9PEZI</name>
<gene>
    <name evidence="2" type="ORF">B0T25DRAFT_598046</name>
</gene>
<feature type="region of interest" description="Disordered" evidence="1">
    <location>
        <begin position="74"/>
        <end position="93"/>
    </location>
</feature>
<feature type="compositionally biased region" description="Polar residues" evidence="1">
    <location>
        <begin position="215"/>
        <end position="228"/>
    </location>
</feature>
<evidence type="ECO:0000256" key="1">
    <source>
        <dbReference type="SAM" id="MobiDB-lite"/>
    </source>
</evidence>
<dbReference type="AlphaFoldDB" id="A0AAJ0HWG6"/>
<evidence type="ECO:0000313" key="2">
    <source>
        <dbReference type="EMBL" id="KAK3364181.1"/>
    </source>
</evidence>
<comment type="caution">
    <text evidence="2">The sequence shown here is derived from an EMBL/GenBank/DDBJ whole genome shotgun (WGS) entry which is preliminary data.</text>
</comment>
<evidence type="ECO:0000313" key="3">
    <source>
        <dbReference type="Proteomes" id="UP001275084"/>
    </source>
</evidence>
<keyword evidence="3" id="KW-1185">Reference proteome</keyword>
<accession>A0AAJ0HWG6</accession>
<feature type="region of interest" description="Disordered" evidence="1">
    <location>
        <begin position="118"/>
        <end position="275"/>
    </location>
</feature>
<protein>
    <submittedName>
        <fullName evidence="2">Uncharacterized protein</fullName>
    </submittedName>
</protein>
<proteinExistence type="predicted"/>
<organism evidence="2 3">
    <name type="scientific">Lasiosphaeria hispida</name>
    <dbReference type="NCBI Taxonomy" id="260671"/>
    <lineage>
        <taxon>Eukaryota</taxon>
        <taxon>Fungi</taxon>
        <taxon>Dikarya</taxon>
        <taxon>Ascomycota</taxon>
        <taxon>Pezizomycotina</taxon>
        <taxon>Sordariomycetes</taxon>
        <taxon>Sordariomycetidae</taxon>
        <taxon>Sordariales</taxon>
        <taxon>Lasiosphaeriaceae</taxon>
        <taxon>Lasiosphaeria</taxon>
    </lineage>
</organism>
<dbReference type="Proteomes" id="UP001275084">
    <property type="component" value="Unassembled WGS sequence"/>
</dbReference>
<feature type="compositionally biased region" description="Polar residues" evidence="1">
    <location>
        <begin position="257"/>
        <end position="275"/>
    </location>
</feature>
<feature type="compositionally biased region" description="Basic residues" evidence="1">
    <location>
        <begin position="156"/>
        <end position="176"/>
    </location>
</feature>
<reference evidence="2" key="2">
    <citation type="submission" date="2023-06" db="EMBL/GenBank/DDBJ databases">
        <authorList>
            <consortium name="Lawrence Berkeley National Laboratory"/>
            <person name="Haridas S."/>
            <person name="Hensen N."/>
            <person name="Bonometti L."/>
            <person name="Westerberg I."/>
            <person name="Brannstrom I.O."/>
            <person name="Guillou S."/>
            <person name="Cros-Aarteil S."/>
            <person name="Calhoun S."/>
            <person name="Kuo A."/>
            <person name="Mondo S."/>
            <person name="Pangilinan J."/>
            <person name="Riley R."/>
            <person name="Labutti K."/>
            <person name="Andreopoulos B."/>
            <person name="Lipzen A."/>
            <person name="Chen C."/>
            <person name="Yanf M."/>
            <person name="Daum C."/>
            <person name="Ng V."/>
            <person name="Clum A."/>
            <person name="Steindorff A."/>
            <person name="Ohm R."/>
            <person name="Martin F."/>
            <person name="Silar P."/>
            <person name="Natvig D."/>
            <person name="Lalanne C."/>
            <person name="Gautier V."/>
            <person name="Ament-Velasquez S.L."/>
            <person name="Kruys A."/>
            <person name="Hutchinson M.I."/>
            <person name="Powell A.J."/>
            <person name="Barry K."/>
            <person name="Miller A.N."/>
            <person name="Grigoriev I.V."/>
            <person name="Debuchy R."/>
            <person name="Gladieux P."/>
            <person name="Thoren M.H."/>
            <person name="Johannesson H."/>
        </authorList>
    </citation>
    <scope>NUCLEOTIDE SEQUENCE</scope>
    <source>
        <strain evidence="2">CBS 955.72</strain>
    </source>
</reference>
<sequence length="407" mass="44142">MKEACKLEDQRNDCIISFSVPFLVALISNGTCSLDDINKGLGTKLQKEEFEASVSTILSKVQCILGIPYLPAKDQDASSGQRQHENTGPGVISLFSSLPTALAQAPEEADREHVLRAGPEQITSQREPGMTFTSINAGWRKTTSKQPKSDNGGAGKKQRKASKPAGSTRKRSRHGAFRSVNIEESQAAPAQTGEEGDSQAHTPNTDDSVDGHRPTTGTQTANVANGTRHQLEPAENHPGSTQPEDHDADFTDAVETGQDSRSKPSTSSFTQQGSENQLKFINPRQHGEPTSLPECSTQLPPGTINLATIHPLQAQCDDDSLSPFVAVSNHSVVELDHMFGRPYDDYPNLTEFEPDNPVDLGVMFGEGPLVDGNIRFQTDAGENDHPEGTDWLGVDRYFREHSSSPFL</sequence>
<dbReference type="EMBL" id="JAUIQD010000001">
    <property type="protein sequence ID" value="KAK3364181.1"/>
    <property type="molecule type" value="Genomic_DNA"/>
</dbReference>